<proteinExistence type="predicted"/>
<evidence type="ECO:0000313" key="3">
    <source>
        <dbReference type="Proteomes" id="UP001196661"/>
    </source>
</evidence>
<dbReference type="GO" id="GO:0004519">
    <property type="term" value="F:endonuclease activity"/>
    <property type="evidence" value="ECO:0007669"/>
    <property type="project" value="UniProtKB-KW"/>
</dbReference>
<evidence type="ECO:0000259" key="1">
    <source>
        <dbReference type="Pfam" id="PF05685"/>
    </source>
</evidence>
<reference evidence="2 3" key="1">
    <citation type="journal article" date="2021" name="Mar. Drugs">
        <title>Genome Reduction and Secondary Metabolism of the Marine Sponge-Associated Cyanobacterium Leptothoe.</title>
        <authorList>
            <person name="Konstantinou D."/>
            <person name="Popin R.V."/>
            <person name="Fewer D.P."/>
            <person name="Sivonen K."/>
            <person name="Gkelis S."/>
        </authorList>
    </citation>
    <scope>NUCLEOTIDE SEQUENCE [LARGE SCALE GENOMIC DNA]</scope>
    <source>
        <strain evidence="2 3">TAU-MAC 1615</strain>
    </source>
</reference>
<dbReference type="CDD" id="cd06260">
    <property type="entry name" value="DUF820-like"/>
    <property type="match status" value="1"/>
</dbReference>
<dbReference type="Gene3D" id="3.90.1570.10">
    <property type="entry name" value="tt1808, chain A"/>
    <property type="match status" value="1"/>
</dbReference>
<dbReference type="InterPro" id="IPR008538">
    <property type="entry name" value="Uma2"/>
</dbReference>
<dbReference type="InterPro" id="IPR011335">
    <property type="entry name" value="Restrct_endonuc-II-like"/>
</dbReference>
<sequence length="242" mass="26966">MTPATTPDTLTPAELAPQIHELVIEDDTPVDNFFSAKLQRMLIEILYSSWASLGMERPFIADADIGIFSSVHRPPIVPDVFISMDVEAPQDFREKKNRTYLVWEFGKSPDVVVEIVSNKVGNELGSKLQDYARLGVTYYVVFDPLQQLGDDVLHIFGLTHGHYEPLEQPWLDRIGLGLTLWDGTFEDVTATWLRWCDHDGQLLPTGAERAAQADAKASAAEAKAAKLAEQLRALGVDPDQFT</sequence>
<gene>
    <name evidence="2" type="ORF">IXB28_11095</name>
</gene>
<keyword evidence="2" id="KW-0378">Hydrolase</keyword>
<organism evidence="2 3">
    <name type="scientific">Leptothoe kymatousa TAU-MAC 1615</name>
    <dbReference type="NCBI Taxonomy" id="2364775"/>
    <lineage>
        <taxon>Bacteria</taxon>
        <taxon>Bacillati</taxon>
        <taxon>Cyanobacteriota</taxon>
        <taxon>Cyanophyceae</taxon>
        <taxon>Nodosilineales</taxon>
        <taxon>Cymatolegaceae</taxon>
        <taxon>Leptothoe</taxon>
        <taxon>Leptothoe kymatousa</taxon>
    </lineage>
</organism>
<keyword evidence="3" id="KW-1185">Reference proteome</keyword>
<keyword evidence="2" id="KW-0255">Endonuclease</keyword>
<evidence type="ECO:0000313" key="2">
    <source>
        <dbReference type="EMBL" id="MBT9312755.1"/>
    </source>
</evidence>
<dbReference type="PANTHER" id="PTHR33352">
    <property type="entry name" value="SLR1095 PROTEIN"/>
    <property type="match status" value="1"/>
</dbReference>
<comment type="caution">
    <text evidence="2">The sequence shown here is derived from an EMBL/GenBank/DDBJ whole genome shotgun (WGS) entry which is preliminary data.</text>
</comment>
<dbReference type="EMBL" id="JADOER010000009">
    <property type="protein sequence ID" value="MBT9312755.1"/>
    <property type="molecule type" value="Genomic_DNA"/>
</dbReference>
<feature type="domain" description="Putative restriction endonuclease" evidence="1">
    <location>
        <begin position="28"/>
        <end position="168"/>
    </location>
</feature>
<dbReference type="Proteomes" id="UP001196661">
    <property type="component" value="Unassembled WGS sequence"/>
</dbReference>
<keyword evidence="2" id="KW-0540">Nuclease</keyword>
<dbReference type="RefSeq" id="WP_215618642.1">
    <property type="nucleotide sequence ID" value="NZ_JADOER010000009.1"/>
</dbReference>
<dbReference type="Pfam" id="PF05685">
    <property type="entry name" value="Uma2"/>
    <property type="match status" value="1"/>
</dbReference>
<name>A0ABS5Y4K1_9CYAN</name>
<dbReference type="InterPro" id="IPR012296">
    <property type="entry name" value="Nuclease_put_TT1808"/>
</dbReference>
<accession>A0ABS5Y4K1</accession>
<dbReference type="SUPFAM" id="SSF52980">
    <property type="entry name" value="Restriction endonuclease-like"/>
    <property type="match status" value="1"/>
</dbReference>
<dbReference type="PANTHER" id="PTHR33352:SF3">
    <property type="entry name" value="SLR1612 PROTEIN"/>
    <property type="match status" value="1"/>
</dbReference>
<protein>
    <submittedName>
        <fullName evidence="2">Uma2 family endonuclease</fullName>
    </submittedName>
</protein>